<protein>
    <submittedName>
        <fullName evidence="1">Uncharacterized protein</fullName>
    </submittedName>
</protein>
<keyword evidence="2" id="KW-1185">Reference proteome</keyword>
<organism evidence="1 2">
    <name type="scientific">Naganishia onofrii</name>
    <dbReference type="NCBI Taxonomy" id="1851511"/>
    <lineage>
        <taxon>Eukaryota</taxon>
        <taxon>Fungi</taxon>
        <taxon>Dikarya</taxon>
        <taxon>Basidiomycota</taxon>
        <taxon>Agaricomycotina</taxon>
        <taxon>Tremellomycetes</taxon>
        <taxon>Filobasidiales</taxon>
        <taxon>Filobasidiaceae</taxon>
        <taxon>Naganishia</taxon>
    </lineage>
</organism>
<gene>
    <name evidence="1" type="ORF">QFC24_005471</name>
</gene>
<evidence type="ECO:0000313" key="1">
    <source>
        <dbReference type="EMBL" id="KAJ9119988.1"/>
    </source>
</evidence>
<dbReference type="Proteomes" id="UP001234202">
    <property type="component" value="Unassembled WGS sequence"/>
</dbReference>
<comment type="caution">
    <text evidence="1">The sequence shown here is derived from an EMBL/GenBank/DDBJ whole genome shotgun (WGS) entry which is preliminary data.</text>
</comment>
<reference evidence="1" key="1">
    <citation type="submission" date="2023-04" db="EMBL/GenBank/DDBJ databases">
        <title>Draft Genome sequencing of Naganishia species isolated from polar environments using Oxford Nanopore Technology.</title>
        <authorList>
            <person name="Leo P."/>
            <person name="Venkateswaran K."/>
        </authorList>
    </citation>
    <scope>NUCLEOTIDE SEQUENCE</scope>
    <source>
        <strain evidence="1">DBVPG 5303</strain>
    </source>
</reference>
<sequence>MPDVSNTNQQPEHKPFLAVLPQDALVPLTSEEAEDGRPFLRLPHPRHNQPSLYLPYKPKPTGDVKLGTDKAQEQHLDGILEVQKVEPEAKRSWFLEQSVVSDGSLMVMTPIDPLFLLIPLVVSLLSTRSRSTRAQNDNKAPVTTFSTVLNMETDEKATRTDRFLPLDDLIAAASQMDVYKLEEPFAVAKKGKHGDATDSTELDALMKREEEEWTGNEDVVRLCQLQSVRQRLRDLCETQTYLGLFSEFPSTTDDDTQPTTIDQDTFYRASPRLVLGLLRLKVDKLADAATLSSFPSLLKQILRGGVDEDILDAYQAVLGGAENVEDKAQLKKTAEVPRKRKVADQARVKVACEIIGQYLSADVFQCLVKSYDFALLEEHLETQAAVAFASSHTVSGKTNAPASTEPATKPGVKRKGSGQGSRGVEPKK</sequence>
<evidence type="ECO:0000313" key="2">
    <source>
        <dbReference type="Proteomes" id="UP001234202"/>
    </source>
</evidence>
<dbReference type="EMBL" id="JASBWV010000022">
    <property type="protein sequence ID" value="KAJ9119988.1"/>
    <property type="molecule type" value="Genomic_DNA"/>
</dbReference>
<name>A0ACC2X8R2_9TREE</name>
<accession>A0ACC2X8R2</accession>
<proteinExistence type="predicted"/>